<dbReference type="Proteomes" id="UP000297595">
    <property type="component" value="Unassembled WGS sequence"/>
</dbReference>
<dbReference type="OrthoDB" id="5294373at2759"/>
<dbReference type="EMBL" id="SOZJ01000001">
    <property type="protein sequence ID" value="TGJ73036.1"/>
    <property type="molecule type" value="Genomic_DNA"/>
</dbReference>
<evidence type="ECO:0000313" key="2">
    <source>
        <dbReference type="Proteomes" id="UP000297595"/>
    </source>
</evidence>
<accession>A0A7C8PT46</accession>
<comment type="caution">
    <text evidence="1">The sequence shown here is derived from an EMBL/GenBank/DDBJ whole genome shotgun (WGS) entry which is preliminary data.</text>
</comment>
<evidence type="ECO:0000313" key="1">
    <source>
        <dbReference type="EMBL" id="TGJ73036.1"/>
    </source>
</evidence>
<reference evidence="1 2" key="1">
    <citation type="submission" date="2019-03" db="EMBL/GenBank/DDBJ databases">
        <title>Nematode-trapping fungi genome.</title>
        <authorList>
            <person name="Vidal-Diez De Ulzurrun G."/>
        </authorList>
    </citation>
    <scope>NUCLEOTIDE SEQUENCE [LARGE SCALE GENOMIC DNA]</scope>
    <source>
        <strain evidence="1 2">TWF154</strain>
    </source>
</reference>
<organism evidence="1 2">
    <name type="scientific">Orbilia oligospora</name>
    <name type="common">Nematode-trapping fungus</name>
    <name type="synonym">Arthrobotrys oligospora</name>
    <dbReference type="NCBI Taxonomy" id="2813651"/>
    <lineage>
        <taxon>Eukaryota</taxon>
        <taxon>Fungi</taxon>
        <taxon>Dikarya</taxon>
        <taxon>Ascomycota</taxon>
        <taxon>Pezizomycotina</taxon>
        <taxon>Orbiliomycetes</taxon>
        <taxon>Orbiliales</taxon>
        <taxon>Orbiliaceae</taxon>
        <taxon>Orbilia</taxon>
    </lineage>
</organism>
<name>A0A7C8PT46_ORBOL</name>
<protein>
    <submittedName>
        <fullName evidence="1">Uncharacterized protein</fullName>
    </submittedName>
</protein>
<proteinExistence type="predicted"/>
<gene>
    <name evidence="1" type="ORF">EYR41_000156</name>
</gene>
<dbReference type="AlphaFoldDB" id="A0A7C8PT46"/>
<sequence>MATLTNLPYDIKHCILRQVDERGTLLTLISTSRAFYNIFTRHKEGILHNLHLSEALSYSPDSIVFTYCRQKVPTIDDFTKLSEILQGYQLVGQRGLPTSFLESKNGEYNPRRQAHQLVNDYLGIRKIALAHQYAVRAARREPDLTASELHRITQAIYRGWSLLLLLNKGLDLELELRVASSHSQIDMVEPGGEADCFDIQIEKLIATWDIWDVLRIQSVMGESIRILPTGQVNMNDSGAFNQFEADIEKSGLRDIVERCSQDEKVVLVFPIYSMVDSYPSTTASFALSTEFAQYLLIHHDPTAIAALYTLFPTPDAKTVYDRMAKHLASAVEGYLLYKASRKGIYTHTSLDTLQYTITRMLGWYSPVIDGVGFGGMEVRSMRLVNKVSWMKGKIFGKEAKRVGAHSWIQWARLSGCVYDDARLEGRGLEWPVFEA</sequence>